<evidence type="ECO:0000313" key="1">
    <source>
        <dbReference type="EMBL" id="ALF51501.1"/>
    </source>
</evidence>
<protein>
    <submittedName>
        <fullName evidence="1">Putative small terminase</fullName>
    </submittedName>
</protein>
<dbReference type="EMBL" id="KT734862">
    <property type="protein sequence ID" value="ALF51501.1"/>
    <property type="molecule type" value="Genomic_DNA"/>
</dbReference>
<reference evidence="1 2" key="1">
    <citation type="journal article" date="2016" name="Genome Announc.">
        <title>Genome Sequences of Pseudomonas oryzihabitans Phage POR1 and Pseudomonas aeruginosa Phage PAE1.</title>
        <authorList>
            <person name="Dyson Z.A."/>
            <person name="Seviour R.J."/>
            <person name="Tucci J."/>
            <person name="Petrovski S."/>
        </authorList>
    </citation>
    <scope>NUCLEOTIDE SEQUENCE [LARGE SCALE GENOMIC DNA]</scope>
</reference>
<proteinExistence type="predicted"/>
<keyword evidence="2" id="KW-1185">Reference proteome</keyword>
<organism evidence="1 2">
    <name type="scientific">Pseudomonas phage PAE1</name>
    <dbReference type="NCBI Taxonomy" id="1718273"/>
    <lineage>
        <taxon>Viruses</taxon>
        <taxon>Duplodnaviria</taxon>
        <taxon>Heunggongvirae</taxon>
        <taxon>Uroviricota</taxon>
        <taxon>Caudoviricetes</taxon>
        <taxon>Mesyanzhinovviridae</taxon>
        <taxon>Rabinowitzvirinae</taxon>
        <taxon>Yuavirus</taxon>
        <taxon>Yuavirus PAE1</taxon>
        <taxon>Pseudomonas virus PAE1</taxon>
    </lineage>
</organism>
<gene>
    <name evidence="1" type="ORF">PAE1_1</name>
</gene>
<dbReference type="OrthoDB" id="13471at10239"/>
<name>A0A0N9ER75_9CAUD</name>
<accession>A0A0N9ER75</accession>
<sequence>MHPIEKLKPKPMVPFTSDRKEQYLELFRTHPDLGGRKYLCAEAVGVSGSTIDYHVKNDPEFAQALEDARQAWIDEHLFSAALKRARDGVERPIIGGKFKDEIVTYERVYSDSLMAMMLRAHRAEFKDGKDAANMTASGTGGVLIVPGAPATINDWQNQFGDLARGTVGRPTGEGS</sequence>
<dbReference type="Proteomes" id="UP000204629">
    <property type="component" value="Segment"/>
</dbReference>
<evidence type="ECO:0000313" key="2">
    <source>
        <dbReference type="Proteomes" id="UP000204629"/>
    </source>
</evidence>
<dbReference type="KEGG" id="vg:26642118"/>
<dbReference type="GeneID" id="26642118"/>
<dbReference type="RefSeq" id="YP_009215692.1">
    <property type="nucleotide sequence ID" value="NC_028980.1"/>
</dbReference>